<dbReference type="EMBL" id="CATOUU010000069">
    <property type="protein sequence ID" value="CAI9915277.1"/>
    <property type="molecule type" value="Genomic_DNA"/>
</dbReference>
<evidence type="ECO:0000313" key="2">
    <source>
        <dbReference type="EMBL" id="CAI9915277.1"/>
    </source>
</evidence>
<accession>A0AA86N8Z7</accession>
<organism evidence="2">
    <name type="scientific">Hexamita inflata</name>
    <dbReference type="NCBI Taxonomy" id="28002"/>
    <lineage>
        <taxon>Eukaryota</taxon>
        <taxon>Metamonada</taxon>
        <taxon>Diplomonadida</taxon>
        <taxon>Hexamitidae</taxon>
        <taxon>Hexamitinae</taxon>
        <taxon>Hexamita</taxon>
    </lineage>
</organism>
<keyword evidence="1" id="KW-0472">Membrane</keyword>
<comment type="caution">
    <text evidence="2">The sequence shown here is derived from an EMBL/GenBank/DDBJ whole genome shotgun (WGS) entry which is preliminary data.</text>
</comment>
<feature type="transmembrane region" description="Helical" evidence="1">
    <location>
        <begin position="21"/>
        <end position="46"/>
    </location>
</feature>
<proteinExistence type="predicted"/>
<sequence length="166" mass="19303">MPKSALESEQGYLKWERSRATLAGILQYICTNHYALIITSILVTLFSDHPSFPFQNIAICNVILRLFILLIFIIITFLFQPNISIYYRIDRLYDNIKKTIQLKTCQFYQKGITSHEVTPLCQETPMSGNTFMFQMKVQAATYSEHILQLILTKLSQNERVLPFAQK</sequence>
<keyword evidence="1" id="KW-0812">Transmembrane</keyword>
<evidence type="ECO:0000313" key="4">
    <source>
        <dbReference type="Proteomes" id="UP001642409"/>
    </source>
</evidence>
<feature type="transmembrane region" description="Helical" evidence="1">
    <location>
        <begin position="52"/>
        <end position="79"/>
    </location>
</feature>
<dbReference type="EMBL" id="CAXDID020000362">
    <property type="protein sequence ID" value="CAL6082242.1"/>
    <property type="molecule type" value="Genomic_DNA"/>
</dbReference>
<reference evidence="3 4" key="2">
    <citation type="submission" date="2024-07" db="EMBL/GenBank/DDBJ databases">
        <authorList>
            <person name="Akdeniz Z."/>
        </authorList>
    </citation>
    <scope>NUCLEOTIDE SEQUENCE [LARGE SCALE GENOMIC DNA]</scope>
</reference>
<name>A0AA86N8Z7_9EUKA</name>
<keyword evidence="4" id="KW-1185">Reference proteome</keyword>
<dbReference type="AlphaFoldDB" id="A0AA86N8Z7"/>
<keyword evidence="1" id="KW-1133">Transmembrane helix</keyword>
<dbReference type="Proteomes" id="UP001642409">
    <property type="component" value="Unassembled WGS sequence"/>
</dbReference>
<protein>
    <submittedName>
        <fullName evidence="3">Hypothetical_protein</fullName>
    </submittedName>
</protein>
<evidence type="ECO:0000313" key="3">
    <source>
        <dbReference type="EMBL" id="CAL6082242.1"/>
    </source>
</evidence>
<gene>
    <name evidence="2" type="ORF">HINF_LOCUS2922</name>
    <name evidence="3" type="ORF">HINF_LOCUS61034</name>
</gene>
<reference evidence="2" key="1">
    <citation type="submission" date="2023-06" db="EMBL/GenBank/DDBJ databases">
        <authorList>
            <person name="Kurt Z."/>
        </authorList>
    </citation>
    <scope>NUCLEOTIDE SEQUENCE</scope>
</reference>
<evidence type="ECO:0000256" key="1">
    <source>
        <dbReference type="SAM" id="Phobius"/>
    </source>
</evidence>